<dbReference type="RefSeq" id="WP_133849794.1">
    <property type="nucleotide sequence ID" value="NZ_SNXZ01000002.1"/>
</dbReference>
<protein>
    <recommendedName>
        <fullName evidence="2">PH domain-containing protein</fullName>
    </recommendedName>
</protein>
<evidence type="ECO:0000313" key="4">
    <source>
        <dbReference type="Proteomes" id="UP000295444"/>
    </source>
</evidence>
<dbReference type="Pfam" id="PF25362">
    <property type="entry name" value="bPH_11"/>
    <property type="match status" value="1"/>
</dbReference>
<feature type="region of interest" description="Disordered" evidence="1">
    <location>
        <begin position="1"/>
        <end position="28"/>
    </location>
</feature>
<dbReference type="InterPro" id="IPR057446">
    <property type="entry name" value="PH_bac"/>
</dbReference>
<dbReference type="AlphaFoldDB" id="A0A4R6SJR6"/>
<dbReference type="OrthoDB" id="4774775at2"/>
<accession>A0A4R6SJR6</accession>
<feature type="compositionally biased region" description="Acidic residues" evidence="1">
    <location>
        <begin position="10"/>
        <end position="21"/>
    </location>
</feature>
<reference evidence="3 4" key="1">
    <citation type="submission" date="2019-03" db="EMBL/GenBank/DDBJ databases">
        <title>Genomic Encyclopedia of Type Strains, Phase IV (KMG-IV): sequencing the most valuable type-strain genomes for metagenomic binning, comparative biology and taxonomic classification.</title>
        <authorList>
            <person name="Goeker M."/>
        </authorList>
    </citation>
    <scope>NUCLEOTIDE SEQUENCE [LARGE SCALE GENOMIC DNA]</scope>
    <source>
        <strain evidence="3 4">DSM 45361</strain>
    </source>
</reference>
<dbReference type="EMBL" id="SNXZ01000002">
    <property type="protein sequence ID" value="TDQ01189.1"/>
    <property type="molecule type" value="Genomic_DNA"/>
</dbReference>
<keyword evidence="4" id="KW-1185">Reference proteome</keyword>
<evidence type="ECO:0000256" key="1">
    <source>
        <dbReference type="SAM" id="MobiDB-lite"/>
    </source>
</evidence>
<gene>
    <name evidence="3" type="ORF">EV186_1021056</name>
</gene>
<evidence type="ECO:0000313" key="3">
    <source>
        <dbReference type="EMBL" id="TDQ01189.1"/>
    </source>
</evidence>
<name>A0A4R6SJR6_LABRH</name>
<evidence type="ECO:0000259" key="2">
    <source>
        <dbReference type="Pfam" id="PF25362"/>
    </source>
</evidence>
<dbReference type="Proteomes" id="UP000295444">
    <property type="component" value="Unassembled WGS sequence"/>
</dbReference>
<sequence length="138" mass="14645">MTEFPLPPADLDDPEERDESDFLAPPTGGTYVGTTAIAGKAPGELAKEGAAIAYLTEEGLLFQCAGEPVWIPTEALLDAEPAVNAQVGVPFVVRWRWAGERYETGFLPEEDEASVAFVHAIKELAAPEGTNTGEGSAR</sequence>
<comment type="caution">
    <text evidence="3">The sequence shown here is derived from an EMBL/GenBank/DDBJ whole genome shotgun (WGS) entry which is preliminary data.</text>
</comment>
<proteinExistence type="predicted"/>
<organism evidence="3 4">
    <name type="scientific">Labedaea rhizosphaerae</name>
    <dbReference type="NCBI Taxonomy" id="598644"/>
    <lineage>
        <taxon>Bacteria</taxon>
        <taxon>Bacillati</taxon>
        <taxon>Actinomycetota</taxon>
        <taxon>Actinomycetes</taxon>
        <taxon>Pseudonocardiales</taxon>
        <taxon>Pseudonocardiaceae</taxon>
        <taxon>Labedaea</taxon>
    </lineage>
</organism>
<feature type="domain" description="PH" evidence="2">
    <location>
        <begin position="19"/>
        <end position="120"/>
    </location>
</feature>